<dbReference type="OrthoDB" id="535379at2759"/>
<evidence type="ECO:0000256" key="3">
    <source>
        <dbReference type="ARBA" id="ARBA00023273"/>
    </source>
</evidence>
<feature type="compositionally biased region" description="Low complexity" evidence="5">
    <location>
        <begin position="441"/>
        <end position="468"/>
    </location>
</feature>
<dbReference type="GeneID" id="25727425"/>
<dbReference type="EMBL" id="KK102472">
    <property type="protein sequence ID" value="KIY97683.1"/>
    <property type="molecule type" value="Genomic_DNA"/>
</dbReference>
<feature type="domain" description="Dynein heavy chain AAA module D4" evidence="7">
    <location>
        <begin position="194"/>
        <end position="427"/>
    </location>
</feature>
<dbReference type="GO" id="GO:0007018">
    <property type="term" value="P:microtubule-based movement"/>
    <property type="evidence" value="ECO:0007669"/>
    <property type="project" value="InterPro"/>
</dbReference>
<dbReference type="FunFam" id="1.20.920.20:FF:000006">
    <property type="entry name" value="Dynein, axonemal, heavy chain 6"/>
    <property type="match status" value="1"/>
</dbReference>
<proteinExistence type="predicted"/>
<dbReference type="Pfam" id="PF12777">
    <property type="entry name" value="MT"/>
    <property type="match status" value="1"/>
</dbReference>
<dbReference type="InterPro" id="IPR024743">
    <property type="entry name" value="Dynein_HC_stalk"/>
</dbReference>
<dbReference type="GO" id="GO:0045505">
    <property type="term" value="F:dynein intermediate chain binding"/>
    <property type="evidence" value="ECO:0007669"/>
    <property type="project" value="InterPro"/>
</dbReference>
<dbReference type="Pfam" id="PF12780">
    <property type="entry name" value="AAA_8"/>
    <property type="match status" value="2"/>
</dbReference>
<dbReference type="KEGG" id="mng:MNEG_10279"/>
<dbReference type="AlphaFoldDB" id="A0A0D2KQ33"/>
<feature type="domain" description="Dynein heavy chain AAA module D4" evidence="7">
    <location>
        <begin position="479"/>
        <end position="533"/>
    </location>
</feature>
<feature type="compositionally biased region" description="Basic and acidic residues" evidence="5">
    <location>
        <begin position="469"/>
        <end position="478"/>
    </location>
</feature>
<sequence length="905" mass="96574">MGPPGGGRNPVTGRLLRHFCVVAINEFDDACYSRIYTAISSWWAARARLPEAASARLSAVVAATLSLYGALRRQLLPTPAKSHYVYNMRDLSKVFQVDDHLGVNFSDAFPPAVDVTGDPAGGPPSAAVSPRRGGGVAEGTAEAAALRRVVYAPFAKAAGGEGPSLYQEVPSGQQLLRAVEGALADYNTQSKSRLELVVFAYAAEHVARISRIIRRGAQQPYGNALLVGVGGSGRQSLSRLAAHMAEYKLFSVEITRSYGLTEWREDLKKVLLQAGVSGQPCVFLVSDTQLKSEAFLEDINNILNTGEVPNLFAKDEVVSILEGVTARAKKAAAAAAAAAAGTAGSGPQQPRAAGAALTPAGLWAFFVESCRANLHLVLAMSPVGGAFRERLRKFPSLVNCTTIDWFSEWPADALQGVAGRFLASLDMAPASAEPASAAAPAAAAAPSSGESPTAAASAAPGAGAAPHEGAGEDGRGFEESEAGAAAREAVVELCMAMHIGVRRLAQDFYRDQKRRTYTTPTSYLELIQAYKELLGAKRKQVQQQRSRYEVGLSKLLAAEVDVGRMQEELTALQPRLVETGKQVAETLTVVDRETQEAAAKREVVAGEEAAASTKAAAAKAIKDECEGELAVAMPLLESALAALNTLTKADITEVKSMKNPPAPVKVVMEAVCQMLGVKPKKMNDPSDPTKKLDDYWGPSQALLGDPTFMSQLSGYDKDNIAPNVIAAIRPFLDRKEFEPETVKKASKAAYGLCCWVRAMEAYDRVAKVVAPKKAALATAEAEFEQLMVGLRAKKAELAAVEARVEELNSKLREMQASRGARPAERKASLEAEAALCEKKLERATKLIGGLGGEKTRWSEVTRRLAKDYVNLTGDVLLAAGYIAYLGPYTAPYRDRMAHAWLSKCR</sequence>
<evidence type="ECO:0000256" key="5">
    <source>
        <dbReference type="SAM" id="MobiDB-lite"/>
    </source>
</evidence>
<protein>
    <submittedName>
        <fullName evidence="9">Dynein heavy chain 3, axonemal</fullName>
    </submittedName>
</protein>
<evidence type="ECO:0000259" key="7">
    <source>
        <dbReference type="Pfam" id="PF12780"/>
    </source>
</evidence>
<dbReference type="PANTHER" id="PTHR45703:SF38">
    <property type="entry name" value="DYNEINS HEAVY CHAIN"/>
    <property type="match status" value="1"/>
</dbReference>
<evidence type="ECO:0000313" key="10">
    <source>
        <dbReference type="Proteomes" id="UP000054498"/>
    </source>
</evidence>
<dbReference type="Proteomes" id="UP000054498">
    <property type="component" value="Unassembled WGS sequence"/>
</dbReference>
<dbReference type="InterPro" id="IPR027417">
    <property type="entry name" value="P-loop_NTPase"/>
</dbReference>
<feature type="coiled-coil region" evidence="4">
    <location>
        <begin position="790"/>
        <end position="846"/>
    </location>
</feature>
<keyword evidence="3" id="KW-0966">Cell projection</keyword>
<dbReference type="STRING" id="145388.A0A0D2KQ33"/>
<dbReference type="RefSeq" id="XP_013896703.1">
    <property type="nucleotide sequence ID" value="XM_014041249.1"/>
</dbReference>
<organism evidence="9 10">
    <name type="scientific">Monoraphidium neglectum</name>
    <dbReference type="NCBI Taxonomy" id="145388"/>
    <lineage>
        <taxon>Eukaryota</taxon>
        <taxon>Viridiplantae</taxon>
        <taxon>Chlorophyta</taxon>
        <taxon>core chlorophytes</taxon>
        <taxon>Chlorophyceae</taxon>
        <taxon>CS clade</taxon>
        <taxon>Sphaeropleales</taxon>
        <taxon>Selenastraceae</taxon>
        <taxon>Monoraphidium</taxon>
    </lineage>
</organism>
<dbReference type="Gene3D" id="3.40.50.300">
    <property type="entry name" value="P-loop containing nucleotide triphosphate hydrolases"/>
    <property type="match status" value="1"/>
</dbReference>
<keyword evidence="2" id="KW-0969">Cilium</keyword>
<dbReference type="GO" id="GO:0005929">
    <property type="term" value="C:cilium"/>
    <property type="evidence" value="ECO:0007669"/>
    <property type="project" value="UniProtKB-SubCell"/>
</dbReference>
<keyword evidence="4" id="KW-0175">Coiled coil</keyword>
<dbReference type="InterPro" id="IPR026983">
    <property type="entry name" value="DHC"/>
</dbReference>
<dbReference type="Gene3D" id="1.20.920.30">
    <property type="match status" value="1"/>
</dbReference>
<dbReference type="InterPro" id="IPR041589">
    <property type="entry name" value="DNAH3_AAA_lid_1"/>
</dbReference>
<dbReference type="InterPro" id="IPR024317">
    <property type="entry name" value="Dynein_heavy_chain_D4_dom"/>
</dbReference>
<evidence type="ECO:0000256" key="2">
    <source>
        <dbReference type="ARBA" id="ARBA00023069"/>
    </source>
</evidence>
<dbReference type="SUPFAM" id="SSF52540">
    <property type="entry name" value="P-loop containing nucleoside triphosphate hydrolases"/>
    <property type="match status" value="1"/>
</dbReference>
<feature type="domain" description="Dynein heavy chain coiled coil stalk" evidence="6">
    <location>
        <begin position="547"/>
        <end position="900"/>
    </location>
</feature>
<reference evidence="9 10" key="1">
    <citation type="journal article" date="2013" name="BMC Genomics">
        <title>Reconstruction of the lipid metabolism for the microalga Monoraphidium neglectum from its genome sequence reveals characteristics suitable for biofuel production.</title>
        <authorList>
            <person name="Bogen C."/>
            <person name="Al-Dilaimi A."/>
            <person name="Albersmeier A."/>
            <person name="Wichmann J."/>
            <person name="Grundmann M."/>
            <person name="Rupp O."/>
            <person name="Lauersen K.J."/>
            <person name="Blifernez-Klassen O."/>
            <person name="Kalinowski J."/>
            <person name="Goesmann A."/>
            <person name="Mussgnug J.H."/>
            <person name="Kruse O."/>
        </authorList>
    </citation>
    <scope>NUCLEOTIDE SEQUENCE [LARGE SCALE GENOMIC DNA]</scope>
    <source>
        <strain evidence="9 10">SAG 48.87</strain>
    </source>
</reference>
<dbReference type="Pfam" id="PF17857">
    <property type="entry name" value="AAA_lid_1"/>
    <property type="match status" value="1"/>
</dbReference>
<evidence type="ECO:0000256" key="1">
    <source>
        <dbReference type="ARBA" id="ARBA00004138"/>
    </source>
</evidence>
<comment type="subcellular location">
    <subcellularLocation>
        <location evidence="1">Cell projection</location>
        <location evidence="1">Cilium</location>
    </subcellularLocation>
</comment>
<dbReference type="GO" id="GO:0051959">
    <property type="term" value="F:dynein light intermediate chain binding"/>
    <property type="evidence" value="ECO:0007669"/>
    <property type="project" value="InterPro"/>
</dbReference>
<name>A0A0D2KQ33_9CHLO</name>
<evidence type="ECO:0000259" key="6">
    <source>
        <dbReference type="Pfam" id="PF12777"/>
    </source>
</evidence>
<gene>
    <name evidence="9" type="ORF">MNEG_10279</name>
</gene>
<accession>A0A0D2KQ33</accession>
<dbReference type="GO" id="GO:0030286">
    <property type="term" value="C:dynein complex"/>
    <property type="evidence" value="ECO:0007669"/>
    <property type="project" value="InterPro"/>
</dbReference>
<dbReference type="Gene3D" id="1.20.920.20">
    <property type="match status" value="1"/>
</dbReference>
<dbReference type="PANTHER" id="PTHR45703">
    <property type="entry name" value="DYNEIN HEAVY CHAIN"/>
    <property type="match status" value="1"/>
</dbReference>
<feature type="domain" description="Dynein heavy chain 3 AAA+ lid" evidence="8">
    <location>
        <begin position="61"/>
        <end position="96"/>
    </location>
</feature>
<evidence type="ECO:0000256" key="4">
    <source>
        <dbReference type="SAM" id="Coils"/>
    </source>
</evidence>
<keyword evidence="10" id="KW-1185">Reference proteome</keyword>
<feature type="region of interest" description="Disordered" evidence="5">
    <location>
        <begin position="441"/>
        <end position="481"/>
    </location>
</feature>
<evidence type="ECO:0000313" key="9">
    <source>
        <dbReference type="EMBL" id="KIY97683.1"/>
    </source>
</evidence>
<evidence type="ECO:0000259" key="8">
    <source>
        <dbReference type="Pfam" id="PF17857"/>
    </source>
</evidence>